<keyword evidence="3" id="KW-1185">Reference proteome</keyword>
<dbReference type="GO" id="GO:0046872">
    <property type="term" value="F:metal ion binding"/>
    <property type="evidence" value="ECO:0007669"/>
    <property type="project" value="UniProtKB-KW"/>
</dbReference>
<dbReference type="EMBL" id="MSPP01000001">
    <property type="protein sequence ID" value="OUD11050.1"/>
    <property type="molecule type" value="Genomic_DNA"/>
</dbReference>
<feature type="binding site" evidence="1">
    <location>
        <position position="35"/>
    </location>
    <ligand>
        <name>Zn(2+)</name>
        <dbReference type="ChEBI" id="CHEBI:29105"/>
    </ligand>
</feature>
<evidence type="ECO:0000313" key="3">
    <source>
        <dbReference type="Proteomes" id="UP000194664"/>
    </source>
</evidence>
<evidence type="ECO:0000313" key="2">
    <source>
        <dbReference type="EMBL" id="OUD11050.1"/>
    </source>
</evidence>
<gene>
    <name evidence="2" type="ORF">BVC71_04635</name>
</gene>
<keyword evidence="1" id="KW-0862">Zinc</keyword>
<feature type="binding site" evidence="1">
    <location>
        <position position="189"/>
    </location>
    <ligand>
        <name>Zn(2+)</name>
        <dbReference type="ChEBI" id="CHEBI:29105"/>
    </ligand>
</feature>
<dbReference type="InterPro" id="IPR011257">
    <property type="entry name" value="DNA_glycosylase"/>
</dbReference>
<dbReference type="PANTHER" id="PTHR30037">
    <property type="entry name" value="DNA-3-METHYLADENINE GLYCOSYLASE 1"/>
    <property type="match status" value="1"/>
</dbReference>
<organism evidence="2 3">
    <name type="scientific">Marivivens niveibacter</name>
    <dbReference type="NCBI Taxonomy" id="1930667"/>
    <lineage>
        <taxon>Bacteria</taxon>
        <taxon>Pseudomonadati</taxon>
        <taxon>Pseudomonadota</taxon>
        <taxon>Alphaproteobacteria</taxon>
        <taxon>Rhodobacterales</taxon>
        <taxon>Paracoccaceae</taxon>
        <taxon>Marivivens group</taxon>
        <taxon>Marivivens</taxon>
    </lineage>
</organism>
<comment type="caution">
    <text evidence="2">The sequence shown here is derived from an EMBL/GenBank/DDBJ whole genome shotgun (WGS) entry which is preliminary data.</text>
</comment>
<dbReference type="GO" id="GO:0006284">
    <property type="term" value="P:base-excision repair"/>
    <property type="evidence" value="ECO:0007669"/>
    <property type="project" value="InterPro"/>
</dbReference>
<dbReference type="GO" id="GO:0008725">
    <property type="term" value="F:DNA-3-methyladenine glycosylase activity"/>
    <property type="evidence" value="ECO:0007669"/>
    <property type="project" value="InterPro"/>
</dbReference>
<dbReference type="PANTHER" id="PTHR30037:SF4">
    <property type="entry name" value="DNA-3-METHYLADENINE GLYCOSYLASE I"/>
    <property type="match status" value="1"/>
</dbReference>
<dbReference type="AlphaFoldDB" id="A0A251X2W0"/>
<dbReference type="InterPro" id="IPR052891">
    <property type="entry name" value="DNA-3mA_glycosylase"/>
</dbReference>
<dbReference type="SUPFAM" id="SSF48150">
    <property type="entry name" value="DNA-glycosylase"/>
    <property type="match status" value="1"/>
</dbReference>
<dbReference type="Gene3D" id="1.10.340.30">
    <property type="entry name" value="Hypothetical protein, domain 2"/>
    <property type="match status" value="1"/>
</dbReference>
<accession>A0A251X2W0</accession>
<protein>
    <submittedName>
        <fullName evidence="2">3-methyladenine DNA glycosylase</fullName>
    </submittedName>
</protein>
<dbReference type="Proteomes" id="UP000194664">
    <property type="component" value="Unassembled WGS sequence"/>
</dbReference>
<evidence type="ECO:0000256" key="1">
    <source>
        <dbReference type="PIRSR" id="PIRSR605019-1"/>
    </source>
</evidence>
<keyword evidence="1" id="KW-0479">Metal-binding</keyword>
<sequence length="209" mass="23380">MGFFYGGKVLDTQVTSDGHARCAWCTATDGYISYHDDDWGWPVSDDQKLFEKLTLESFQSGLSWRTILEKRDGFKTCFTNFDFHKIAQFDDRDVERLVLDASIVRHRGKITATINNANLAIAAQQDYGSLARYLWSFADPNDLGSGTEQRSTSPAAQAMSKQMKKDGWKFFGPTTAYAFMQAAGMVNDHAVGCVNRDAATKAQAEFDRP</sequence>
<reference evidence="2 3" key="1">
    <citation type="submission" date="2016-12" db="EMBL/GenBank/DDBJ databases">
        <title>The draft genome sequence of HSLHS2.</title>
        <authorList>
            <person name="Hu D."/>
            <person name="Wang L."/>
            <person name="Shao Z."/>
        </authorList>
    </citation>
    <scope>NUCLEOTIDE SEQUENCE [LARGE SCALE GENOMIC DNA]</scope>
    <source>
        <strain evidence="2">MCCC 1A06712</strain>
    </source>
</reference>
<proteinExistence type="predicted"/>
<dbReference type="Pfam" id="PF03352">
    <property type="entry name" value="Adenine_glyco"/>
    <property type="match status" value="1"/>
</dbReference>
<feature type="binding site" evidence="1">
    <location>
        <position position="22"/>
    </location>
    <ligand>
        <name>Zn(2+)</name>
        <dbReference type="ChEBI" id="CHEBI:29105"/>
    </ligand>
</feature>
<feature type="binding site" evidence="1">
    <location>
        <position position="193"/>
    </location>
    <ligand>
        <name>Zn(2+)</name>
        <dbReference type="ChEBI" id="CHEBI:29105"/>
    </ligand>
</feature>
<name>A0A251X2W0_9RHOB</name>
<dbReference type="OrthoDB" id="9807664at2"/>
<dbReference type="InterPro" id="IPR005019">
    <property type="entry name" value="Adenine_glyco"/>
</dbReference>